<name>A0ABN9XJ43_9DINO</name>
<gene>
    <name evidence="2" type="ORF">PCOR1329_LOCUS77251</name>
</gene>
<feature type="region of interest" description="Disordered" evidence="1">
    <location>
        <begin position="20"/>
        <end position="85"/>
    </location>
</feature>
<comment type="caution">
    <text evidence="2">The sequence shown here is derived from an EMBL/GenBank/DDBJ whole genome shotgun (WGS) entry which is preliminary data.</text>
</comment>
<evidence type="ECO:0000313" key="2">
    <source>
        <dbReference type="EMBL" id="CAK0899817.1"/>
    </source>
</evidence>
<proteinExistence type="predicted"/>
<feature type="compositionally biased region" description="Basic residues" evidence="1">
    <location>
        <begin position="26"/>
        <end position="39"/>
    </location>
</feature>
<evidence type="ECO:0000256" key="1">
    <source>
        <dbReference type="SAM" id="MobiDB-lite"/>
    </source>
</evidence>
<sequence>MRWEMRPALPRGRRTRHVVWAEPRGRRARLGRATPRRTPHLASAGGSAGPQARSARAAGIPRRSPAAERGAAPSRPPAEMFVPVGAPPRRRPLRQGLCKVAALLSLALAALSFLSGAESPQALISVACADNSGAWELKILACKKKGRTVRNYKLHEVAPGDMVVVIGRTSGAPAPPAPSGRRARCCGGLGSGPPRGSGAVPRIRGQRQRALVGSRGRVSCPDVFGPLRRFSAALQPRGALLQQL</sequence>
<dbReference type="Proteomes" id="UP001189429">
    <property type="component" value="Unassembled WGS sequence"/>
</dbReference>
<reference evidence="2" key="1">
    <citation type="submission" date="2023-10" db="EMBL/GenBank/DDBJ databases">
        <authorList>
            <person name="Chen Y."/>
            <person name="Shah S."/>
            <person name="Dougan E. K."/>
            <person name="Thang M."/>
            <person name="Chan C."/>
        </authorList>
    </citation>
    <scope>NUCLEOTIDE SEQUENCE [LARGE SCALE GENOMIC DNA]</scope>
</reference>
<organism evidence="2 3">
    <name type="scientific">Prorocentrum cordatum</name>
    <dbReference type="NCBI Taxonomy" id="2364126"/>
    <lineage>
        <taxon>Eukaryota</taxon>
        <taxon>Sar</taxon>
        <taxon>Alveolata</taxon>
        <taxon>Dinophyceae</taxon>
        <taxon>Prorocentrales</taxon>
        <taxon>Prorocentraceae</taxon>
        <taxon>Prorocentrum</taxon>
    </lineage>
</organism>
<feature type="non-terminal residue" evidence="2">
    <location>
        <position position="244"/>
    </location>
</feature>
<keyword evidence="3" id="KW-1185">Reference proteome</keyword>
<protein>
    <submittedName>
        <fullName evidence="2">Uncharacterized protein</fullName>
    </submittedName>
</protein>
<dbReference type="EMBL" id="CAUYUJ010020671">
    <property type="protein sequence ID" value="CAK0899817.1"/>
    <property type="molecule type" value="Genomic_DNA"/>
</dbReference>
<evidence type="ECO:0000313" key="3">
    <source>
        <dbReference type="Proteomes" id="UP001189429"/>
    </source>
</evidence>
<accession>A0ABN9XJ43</accession>